<evidence type="ECO:0008006" key="3">
    <source>
        <dbReference type="Google" id="ProtNLM"/>
    </source>
</evidence>
<dbReference type="RefSeq" id="WP_310764204.1">
    <property type="nucleotide sequence ID" value="NZ_CP134050.1"/>
</dbReference>
<accession>A0ABY9SXZ4</accession>
<dbReference type="Pfam" id="PF26325">
    <property type="entry name" value="YhjD"/>
    <property type="match status" value="1"/>
</dbReference>
<dbReference type="EMBL" id="CP134050">
    <property type="protein sequence ID" value="WNC12684.1"/>
    <property type="molecule type" value="Genomic_DNA"/>
</dbReference>
<dbReference type="InterPro" id="IPR058600">
    <property type="entry name" value="YhjD-like"/>
</dbReference>
<proteinExistence type="predicted"/>
<dbReference type="Proteomes" id="UP001256827">
    <property type="component" value="Chromosome"/>
</dbReference>
<evidence type="ECO:0000313" key="2">
    <source>
        <dbReference type="Proteomes" id="UP001256827"/>
    </source>
</evidence>
<organism evidence="1 2">
    <name type="scientific">Brevibacillus brevis</name>
    <name type="common">Bacillus brevis</name>
    <dbReference type="NCBI Taxonomy" id="1393"/>
    <lineage>
        <taxon>Bacteria</taxon>
        <taxon>Bacillati</taxon>
        <taxon>Bacillota</taxon>
        <taxon>Bacilli</taxon>
        <taxon>Bacillales</taxon>
        <taxon>Paenibacillaceae</taxon>
        <taxon>Brevibacillus</taxon>
    </lineage>
</organism>
<keyword evidence="2" id="KW-1185">Reference proteome</keyword>
<gene>
    <name evidence="1" type="ORF">RGB73_18340</name>
</gene>
<reference evidence="1 2" key="1">
    <citation type="submission" date="2023-09" db="EMBL/GenBank/DDBJ databases">
        <title>Complete Genome and Methylome dissection of Bacillus brevis NEB573 original source of BbsI restriction endonuclease.</title>
        <authorList>
            <person name="Fomenkov A."/>
            <person name="Roberts R.D."/>
        </authorList>
    </citation>
    <scope>NUCLEOTIDE SEQUENCE [LARGE SCALE GENOMIC DNA]</scope>
    <source>
        <strain evidence="1 2">NEB573</strain>
    </source>
</reference>
<protein>
    <recommendedName>
        <fullName evidence="3">Sporulation protein</fullName>
    </recommendedName>
</protein>
<name>A0ABY9SXZ4_BREBE</name>
<evidence type="ECO:0000313" key="1">
    <source>
        <dbReference type="EMBL" id="WNC12684.1"/>
    </source>
</evidence>
<sequence length="130" mass="15587">MSEQPVQIEEGEQELMRLYILFGILFRVVMVDLGEVRIVPLKLSYQAVFDWVLLELSRWAERQHHQLRRLLRQRGCVVVSYQRQGHAYVVHYRQRGYLREAIYSIEILRAECQELVGQWVAHYQRGEKTT</sequence>